<dbReference type="SUPFAM" id="SSF46785">
    <property type="entry name" value="Winged helix' DNA-binding domain"/>
    <property type="match status" value="1"/>
</dbReference>
<dbReference type="GO" id="GO:0045892">
    <property type="term" value="P:negative regulation of DNA-templated transcription"/>
    <property type="evidence" value="ECO:0007669"/>
    <property type="project" value="InterPro"/>
</dbReference>
<dbReference type="InterPro" id="IPR005650">
    <property type="entry name" value="BlaI_family"/>
</dbReference>
<evidence type="ECO:0000313" key="6">
    <source>
        <dbReference type="Proteomes" id="UP000273643"/>
    </source>
</evidence>
<dbReference type="Gene3D" id="1.10.4040.10">
    <property type="entry name" value="Penicillinase repressor domain"/>
    <property type="match status" value="1"/>
</dbReference>
<dbReference type="InterPro" id="IPR036388">
    <property type="entry name" value="WH-like_DNA-bd_sf"/>
</dbReference>
<proteinExistence type="inferred from homology"/>
<dbReference type="Gene3D" id="1.10.10.10">
    <property type="entry name" value="Winged helix-like DNA-binding domain superfamily/Winged helix DNA-binding domain"/>
    <property type="match status" value="1"/>
</dbReference>
<dbReference type="GO" id="GO:0003677">
    <property type="term" value="F:DNA binding"/>
    <property type="evidence" value="ECO:0007669"/>
    <property type="project" value="UniProtKB-KW"/>
</dbReference>
<reference evidence="5 6" key="1">
    <citation type="submission" date="2018-11" db="EMBL/GenBank/DDBJ databases">
        <title>Genomic Encyclopedia of Type Strains, Phase IV (KMG-IV): sequencing the most valuable type-strain genomes for metagenomic binning, comparative biology and taxonomic classification.</title>
        <authorList>
            <person name="Goeker M."/>
        </authorList>
    </citation>
    <scope>NUCLEOTIDE SEQUENCE [LARGE SCALE GENOMIC DNA]</scope>
    <source>
        <strain evidence="5 6">DSM 16974</strain>
    </source>
</reference>
<dbReference type="AlphaFoldDB" id="A0A3N1NNC7"/>
<dbReference type="Pfam" id="PF03965">
    <property type="entry name" value="Penicillinase_R"/>
    <property type="match status" value="1"/>
</dbReference>
<keyword evidence="2" id="KW-0805">Transcription regulation</keyword>
<accession>A0A3N1NNC7</accession>
<dbReference type="InterPro" id="IPR036390">
    <property type="entry name" value="WH_DNA-bd_sf"/>
</dbReference>
<evidence type="ECO:0000256" key="4">
    <source>
        <dbReference type="ARBA" id="ARBA00023163"/>
    </source>
</evidence>
<keyword evidence="3" id="KW-0238">DNA-binding</keyword>
<comment type="caution">
    <text evidence="5">The sequence shown here is derived from an EMBL/GenBank/DDBJ whole genome shotgun (WGS) entry which is preliminary data.</text>
</comment>
<keyword evidence="4" id="KW-0804">Transcription</keyword>
<comment type="similarity">
    <text evidence="1">Belongs to the BlaI transcriptional regulatory family.</text>
</comment>
<dbReference type="PIRSF" id="PIRSF019455">
    <property type="entry name" value="CopR_AtkY"/>
    <property type="match status" value="1"/>
</dbReference>
<dbReference type="Proteomes" id="UP000273643">
    <property type="component" value="Unassembled WGS sequence"/>
</dbReference>
<evidence type="ECO:0000256" key="1">
    <source>
        <dbReference type="ARBA" id="ARBA00011046"/>
    </source>
</evidence>
<keyword evidence="6" id="KW-1185">Reference proteome</keyword>
<gene>
    <name evidence="5" type="ORF">EDC38_1857</name>
</gene>
<dbReference type="RefSeq" id="WP_123638256.1">
    <property type="nucleotide sequence ID" value="NZ_RJUK01000001.1"/>
</dbReference>
<dbReference type="OrthoDB" id="279010at2"/>
<sequence length="129" mass="14766">MPKSSRSTPTRSEMQILEQLWQCREATAQTIHDALGGERSVGYTGTLKMMQLMHQKGLLGRRREGRSHVYYPLVEEQDTKASLLSSFIDTTFSGSASKLMMHLLGNKTVSRQELDEIREYLDRIEEDKS</sequence>
<dbReference type="EMBL" id="RJUK01000001">
    <property type="protein sequence ID" value="ROQ21234.1"/>
    <property type="molecule type" value="Genomic_DNA"/>
</dbReference>
<evidence type="ECO:0000256" key="3">
    <source>
        <dbReference type="ARBA" id="ARBA00023125"/>
    </source>
</evidence>
<evidence type="ECO:0000313" key="5">
    <source>
        <dbReference type="EMBL" id="ROQ21234.1"/>
    </source>
</evidence>
<evidence type="ECO:0000256" key="2">
    <source>
        <dbReference type="ARBA" id="ARBA00023015"/>
    </source>
</evidence>
<organism evidence="5 6">
    <name type="scientific">Marinimicrobium koreense</name>
    <dbReference type="NCBI Taxonomy" id="306545"/>
    <lineage>
        <taxon>Bacteria</taxon>
        <taxon>Pseudomonadati</taxon>
        <taxon>Pseudomonadota</taxon>
        <taxon>Gammaproteobacteria</taxon>
        <taxon>Cellvibrionales</taxon>
        <taxon>Cellvibrionaceae</taxon>
        <taxon>Marinimicrobium</taxon>
    </lineage>
</organism>
<name>A0A3N1NNC7_9GAMM</name>
<protein>
    <submittedName>
        <fullName evidence="5">Putative transcriptional regulator</fullName>
    </submittedName>
</protein>